<sequence>MGDHIDIRHQQAQLGLARWDTATSAVTTAWTGGKQTVQQHVARSPWGNDSAGQAFKSAYLGDGGPERMIRDGDRIVADVGVLGEKVHTAVTRTRTTDEGQARAIQSI</sequence>
<organism evidence="1 2">
    <name type="scientific">Sphaerisporangium aureirubrum</name>
    <dbReference type="NCBI Taxonomy" id="1544736"/>
    <lineage>
        <taxon>Bacteria</taxon>
        <taxon>Bacillati</taxon>
        <taxon>Actinomycetota</taxon>
        <taxon>Actinomycetes</taxon>
        <taxon>Streptosporangiales</taxon>
        <taxon>Streptosporangiaceae</taxon>
        <taxon>Sphaerisporangium</taxon>
    </lineage>
</organism>
<keyword evidence="2" id="KW-1185">Reference proteome</keyword>
<comment type="caution">
    <text evidence="1">The sequence shown here is derived from an EMBL/GenBank/DDBJ whole genome shotgun (WGS) entry which is preliminary data.</text>
</comment>
<protein>
    <submittedName>
        <fullName evidence="1">Uncharacterized protein</fullName>
    </submittedName>
</protein>
<name>A0ABW1NJH0_9ACTN</name>
<evidence type="ECO:0000313" key="1">
    <source>
        <dbReference type="EMBL" id="MFC6083138.1"/>
    </source>
</evidence>
<proteinExistence type="predicted"/>
<dbReference type="RefSeq" id="WP_380754590.1">
    <property type="nucleotide sequence ID" value="NZ_JBHSRF010000025.1"/>
</dbReference>
<dbReference type="EMBL" id="JBHSRF010000025">
    <property type="protein sequence ID" value="MFC6083138.1"/>
    <property type="molecule type" value="Genomic_DNA"/>
</dbReference>
<reference evidence="2" key="1">
    <citation type="journal article" date="2019" name="Int. J. Syst. Evol. Microbiol.">
        <title>The Global Catalogue of Microorganisms (GCM) 10K type strain sequencing project: providing services to taxonomists for standard genome sequencing and annotation.</title>
        <authorList>
            <consortium name="The Broad Institute Genomics Platform"/>
            <consortium name="The Broad Institute Genome Sequencing Center for Infectious Disease"/>
            <person name="Wu L."/>
            <person name="Ma J."/>
        </authorList>
    </citation>
    <scope>NUCLEOTIDE SEQUENCE [LARGE SCALE GENOMIC DNA]</scope>
    <source>
        <strain evidence="2">JCM 30346</strain>
    </source>
</reference>
<accession>A0ABW1NJH0</accession>
<gene>
    <name evidence="1" type="ORF">ACFP1K_18340</name>
</gene>
<evidence type="ECO:0000313" key="2">
    <source>
        <dbReference type="Proteomes" id="UP001596137"/>
    </source>
</evidence>
<dbReference type="Proteomes" id="UP001596137">
    <property type="component" value="Unassembled WGS sequence"/>
</dbReference>